<reference evidence="4 5" key="1">
    <citation type="submission" date="2020-11" db="EMBL/GenBank/DDBJ databases">
        <title>Kaistella gelatinilytica sp. nov., a flavobacterium isolated from Antarctic Soil.</title>
        <authorList>
            <person name="Li J."/>
        </authorList>
    </citation>
    <scope>NUCLEOTIDE SEQUENCE [LARGE SCALE GENOMIC DNA]</scope>
    <source>
        <strain evidence="4 5">G5-32</strain>
    </source>
</reference>
<dbReference type="InterPro" id="IPR019734">
    <property type="entry name" value="TPR_rpt"/>
</dbReference>
<sequence length="556" mass="64197">MESRNLKYTLASDKTIRKNSDDLFISMKKSALLIFSFTSILVFSQNTEAYNKIYNKTFLETAQKDFPAALKVADSLFLISETPSFKTKSLMLSANLYFQKGNVEKAMELALKAKAIIEPTDEYLMQSKIYGFLSSLYMDLNLYKQSKEYFNKCLKTSDIIEDKNISNNIQGVISQERAQAEIKFKNYAQSIQYVKQSQKHLNLVKDPQPFLLAKNESLLGENFYLLKNDEASFDHYQKALKITDAIPDSYIKGIIYSGLARIYIDKKDEINAKKYITLAQEISNRSQFLALKKEVNETSEKYYQLTKDLDGLLEVQSKQEVVVENIQKQKDSFVDKSIVDLKKENVVVKEEISTSKIIILGGSICLVFAFLYFLISRKKHRRDFENFQKIMADLHAKVQEQEKQMQVNAKPKEILTENKAQFLKTTEKIMIDSTELKLLKKLEKFENSTLFTKNSISLSTLSTYCETNPRYLSNVINSHKGKDFNNYIGELRINYIIEKLERVPKYRKFKIAALAEEAGFSSSNKFATVFKKVTHISPSVFIKYVEENEEKEEVST</sequence>
<dbReference type="Pfam" id="PF13181">
    <property type="entry name" value="TPR_8"/>
    <property type="match status" value="2"/>
</dbReference>
<proteinExistence type="predicted"/>
<name>A0ABS0FF63_9FLAO</name>
<dbReference type="InterPro" id="IPR018060">
    <property type="entry name" value="HTH_AraC"/>
</dbReference>
<organism evidence="4 5">
    <name type="scientific">Kaistella gelatinilytica</name>
    <dbReference type="NCBI Taxonomy" id="2787636"/>
    <lineage>
        <taxon>Bacteria</taxon>
        <taxon>Pseudomonadati</taxon>
        <taxon>Bacteroidota</taxon>
        <taxon>Flavobacteriia</taxon>
        <taxon>Flavobacteriales</taxon>
        <taxon>Weeksellaceae</taxon>
        <taxon>Chryseobacterium group</taxon>
        <taxon>Kaistella</taxon>
    </lineage>
</organism>
<comment type="caution">
    <text evidence="4">The sequence shown here is derived from an EMBL/GenBank/DDBJ whole genome shotgun (WGS) entry which is preliminary data.</text>
</comment>
<dbReference type="SUPFAM" id="SSF48452">
    <property type="entry name" value="TPR-like"/>
    <property type="match status" value="1"/>
</dbReference>
<feature type="transmembrane region" description="Helical" evidence="2">
    <location>
        <begin position="357"/>
        <end position="375"/>
    </location>
</feature>
<evidence type="ECO:0000259" key="3">
    <source>
        <dbReference type="PROSITE" id="PS01124"/>
    </source>
</evidence>
<keyword evidence="2" id="KW-0472">Membrane</keyword>
<dbReference type="PROSITE" id="PS01124">
    <property type="entry name" value="HTH_ARAC_FAMILY_2"/>
    <property type="match status" value="1"/>
</dbReference>
<evidence type="ECO:0000313" key="4">
    <source>
        <dbReference type="EMBL" id="MBF8458349.1"/>
    </source>
</evidence>
<keyword evidence="2" id="KW-1133">Transmembrane helix</keyword>
<keyword evidence="2" id="KW-0812">Transmembrane</keyword>
<evidence type="ECO:0000256" key="1">
    <source>
        <dbReference type="ARBA" id="ARBA00023125"/>
    </source>
</evidence>
<keyword evidence="5" id="KW-1185">Reference proteome</keyword>
<dbReference type="PANTHER" id="PTHR43280">
    <property type="entry name" value="ARAC-FAMILY TRANSCRIPTIONAL REGULATOR"/>
    <property type="match status" value="1"/>
</dbReference>
<dbReference type="EMBL" id="JADPVI010000004">
    <property type="protein sequence ID" value="MBF8458349.1"/>
    <property type="molecule type" value="Genomic_DNA"/>
</dbReference>
<protein>
    <submittedName>
        <fullName evidence="4">Helix-turn-helix domain-containing protein</fullName>
    </submittedName>
</protein>
<evidence type="ECO:0000313" key="5">
    <source>
        <dbReference type="Proteomes" id="UP000660070"/>
    </source>
</evidence>
<dbReference type="Gene3D" id="1.25.40.10">
    <property type="entry name" value="Tetratricopeptide repeat domain"/>
    <property type="match status" value="2"/>
</dbReference>
<accession>A0ABS0FF63</accession>
<dbReference type="Proteomes" id="UP000660070">
    <property type="component" value="Unassembled WGS sequence"/>
</dbReference>
<dbReference type="InterPro" id="IPR011990">
    <property type="entry name" value="TPR-like_helical_dom_sf"/>
</dbReference>
<dbReference type="Pfam" id="PF12833">
    <property type="entry name" value="HTH_18"/>
    <property type="match status" value="1"/>
</dbReference>
<dbReference type="SMART" id="SM00342">
    <property type="entry name" value="HTH_ARAC"/>
    <property type="match status" value="1"/>
</dbReference>
<dbReference type="RefSeq" id="WP_196080777.1">
    <property type="nucleotide sequence ID" value="NZ_JADPVI010000004.1"/>
</dbReference>
<dbReference type="SMART" id="SM00028">
    <property type="entry name" value="TPR"/>
    <property type="match status" value="4"/>
</dbReference>
<dbReference type="PANTHER" id="PTHR43280:SF2">
    <property type="entry name" value="HTH-TYPE TRANSCRIPTIONAL REGULATOR EXSA"/>
    <property type="match status" value="1"/>
</dbReference>
<feature type="domain" description="HTH araC/xylS-type" evidence="3">
    <location>
        <begin position="440"/>
        <end position="544"/>
    </location>
</feature>
<gene>
    <name evidence="4" type="ORF">IV494_14290</name>
</gene>
<dbReference type="Gene3D" id="1.10.10.60">
    <property type="entry name" value="Homeodomain-like"/>
    <property type="match status" value="2"/>
</dbReference>
<evidence type="ECO:0000256" key="2">
    <source>
        <dbReference type="SAM" id="Phobius"/>
    </source>
</evidence>
<keyword evidence="1" id="KW-0238">DNA-binding</keyword>